<dbReference type="Gene3D" id="3.40.50.1820">
    <property type="entry name" value="alpha/beta hydrolase"/>
    <property type="match status" value="1"/>
</dbReference>
<comment type="subunit">
    <text evidence="2">Homodimer.</text>
</comment>
<dbReference type="Gene3D" id="1.10.1740.110">
    <property type="match status" value="1"/>
</dbReference>
<name>A0ABQ6LV20_9GAMM</name>
<feature type="active site" evidence="2">
    <location>
        <position position="335"/>
    </location>
</feature>
<dbReference type="InterPro" id="IPR000073">
    <property type="entry name" value="AB_hydrolase_1"/>
</dbReference>
<feature type="active site" description="Nucleophile" evidence="2">
    <location>
        <position position="170"/>
    </location>
</feature>
<feature type="active site" evidence="2">
    <location>
        <position position="368"/>
    </location>
</feature>
<comment type="function">
    <text evidence="2">Transfers a succinyl group from succinyl-CoA to L-homoserine, forming succinyl-L-homoserine.</text>
</comment>
<dbReference type="PIRSF" id="PIRSF000443">
    <property type="entry name" value="Homoser_Ac_trans"/>
    <property type="match status" value="1"/>
</dbReference>
<reference evidence="4 5" key="1">
    <citation type="submission" date="2023-04" db="EMBL/GenBank/DDBJ databases">
        <title>Marinobulbifer ophiurae gen. nov., sp. Nov., isolate from tissue of brittle star Ophioplocus japonicus.</title>
        <authorList>
            <person name="Kawano K."/>
            <person name="Sawayama S."/>
            <person name="Nakagawa S."/>
        </authorList>
    </citation>
    <scope>NUCLEOTIDE SEQUENCE [LARGE SCALE GENOMIC DNA]</scope>
    <source>
        <strain evidence="4 5">NKW57</strain>
    </source>
</reference>
<keyword evidence="2" id="KW-0028">Amino-acid biosynthesis</keyword>
<keyword evidence="2" id="KW-0012">Acyltransferase</keyword>
<gene>
    <name evidence="2" type="primary">metXS</name>
    <name evidence="4" type="ORF">MNKW57_02510</name>
</gene>
<accession>A0ABQ6LV20</accession>
<dbReference type="EMBL" id="BSYJ01000001">
    <property type="protein sequence ID" value="GMG85930.1"/>
    <property type="molecule type" value="Genomic_DNA"/>
</dbReference>
<dbReference type="EC" id="2.3.1.46" evidence="2"/>
<dbReference type="InterPro" id="IPR008220">
    <property type="entry name" value="HAT_MetX-like"/>
</dbReference>
<dbReference type="NCBIfam" id="NF001209">
    <property type="entry name" value="PRK00175.1"/>
    <property type="match status" value="1"/>
</dbReference>
<comment type="similarity">
    <text evidence="2">Belongs to the AB hydrolase superfamily. MetX family.</text>
</comment>
<evidence type="ECO:0000256" key="2">
    <source>
        <dbReference type="HAMAP-Rule" id="MF_00296"/>
    </source>
</evidence>
<keyword evidence="1 2" id="KW-0808">Transferase</keyword>
<organism evidence="4 5">
    <name type="scientific">Biformimicrobium ophioploci</name>
    <dbReference type="NCBI Taxonomy" id="3036711"/>
    <lineage>
        <taxon>Bacteria</taxon>
        <taxon>Pseudomonadati</taxon>
        <taxon>Pseudomonadota</taxon>
        <taxon>Gammaproteobacteria</taxon>
        <taxon>Cellvibrionales</taxon>
        <taxon>Microbulbiferaceae</taxon>
        <taxon>Biformimicrobium</taxon>
    </lineage>
</organism>
<dbReference type="HAMAP" id="MF_00296">
    <property type="entry name" value="MetX_acyltransf"/>
    <property type="match status" value="1"/>
</dbReference>
<comment type="caution">
    <text evidence="2">Lacks conserved residue(s) required for the propagation of feature annotation.</text>
</comment>
<dbReference type="SUPFAM" id="SSF53474">
    <property type="entry name" value="alpha/beta-Hydrolases"/>
    <property type="match status" value="1"/>
</dbReference>
<dbReference type="PANTHER" id="PTHR32268:SF11">
    <property type="entry name" value="HOMOSERINE O-ACETYLTRANSFERASE"/>
    <property type="match status" value="1"/>
</dbReference>
<dbReference type="NCBIfam" id="TIGR01392">
    <property type="entry name" value="homoserO_Ac_trn"/>
    <property type="match status" value="1"/>
</dbReference>
<comment type="caution">
    <text evidence="4">The sequence shown here is derived from an EMBL/GenBank/DDBJ whole genome shotgun (WGS) entry which is preliminary data.</text>
</comment>
<evidence type="ECO:0000313" key="5">
    <source>
        <dbReference type="Proteomes" id="UP001224392"/>
    </source>
</evidence>
<evidence type="ECO:0000313" key="4">
    <source>
        <dbReference type="EMBL" id="GMG85930.1"/>
    </source>
</evidence>
<sequence length="391" mass="43308">MSNPNSPLDSATGKAVTAEPGSVGIVVPQRARFSEPLALACGRTLEDYELVYETYGALNASKSNAILICHALSGNHHAAGYHSESDRRPGWWDHYIGPGKPIDTDRFFVVSLNNLGGCDGSTGPASADPRTGKPWGPDFPSLRVRDWVNSQARLADLLGIGQWAAVIGGSLGGMQVMRWALMYPHRLRHAVVIASAMKLTAQNIAFNETARQAITSDPDFCDGRYLEQGTLPRKGLALARMIGHITYLSDDVMGQKFGRELRRGDFHKGDEVEFQIQSYLRYQGENFSGRFDPNTYILMTKALDYFDLARDFGDDPVAAFRNAQCRFLVVSFTTDWRFAPERSRELVDALVHANVPVSYAEIESDMGHDAFLLPNARYERLFASYMKGVAD</sequence>
<dbReference type="Proteomes" id="UP001224392">
    <property type="component" value="Unassembled WGS sequence"/>
</dbReference>
<comment type="catalytic activity">
    <reaction evidence="2">
        <text>L-homoserine + succinyl-CoA = O-succinyl-L-homoserine + CoA</text>
        <dbReference type="Rhea" id="RHEA:22008"/>
        <dbReference type="ChEBI" id="CHEBI:57287"/>
        <dbReference type="ChEBI" id="CHEBI:57292"/>
        <dbReference type="ChEBI" id="CHEBI:57476"/>
        <dbReference type="ChEBI" id="CHEBI:57661"/>
        <dbReference type="EC" id="2.3.1.46"/>
    </reaction>
</comment>
<comment type="subcellular location">
    <subcellularLocation>
        <location evidence="2">Cytoplasm</location>
    </subcellularLocation>
</comment>
<proteinExistence type="inferred from homology"/>
<feature type="site" description="Important for acyl-CoA specificity" evidence="2">
    <location>
        <position position="337"/>
    </location>
</feature>
<feature type="domain" description="AB hydrolase-1" evidence="3">
    <location>
        <begin position="64"/>
        <end position="372"/>
    </location>
</feature>
<dbReference type="InterPro" id="IPR029058">
    <property type="entry name" value="AB_hydrolase_fold"/>
</dbReference>
<keyword evidence="2" id="KW-0486">Methionine biosynthesis</keyword>
<dbReference type="Pfam" id="PF00561">
    <property type="entry name" value="Abhydrolase_1"/>
    <property type="match status" value="1"/>
</dbReference>
<feature type="binding site" evidence="2">
    <location>
        <position position="369"/>
    </location>
    <ligand>
        <name>substrate</name>
    </ligand>
</feature>
<feature type="binding site" evidence="2">
    <location>
        <position position="240"/>
    </location>
    <ligand>
        <name>substrate</name>
    </ligand>
</feature>
<evidence type="ECO:0000259" key="3">
    <source>
        <dbReference type="Pfam" id="PF00561"/>
    </source>
</evidence>
<keyword evidence="2" id="KW-0963">Cytoplasm</keyword>
<keyword evidence="5" id="KW-1185">Reference proteome</keyword>
<comment type="pathway">
    <text evidence="2">Amino-acid biosynthesis; L-methionine biosynthesis via de novo pathway; O-succinyl-L-homoserine from L-homoserine: step 1/1.</text>
</comment>
<protein>
    <recommendedName>
        <fullName evidence="2">Homoserine O-succinyltransferase</fullName>
        <shortName evidence="2">HST</shortName>
        <ecNumber evidence="2">2.3.1.46</ecNumber>
    </recommendedName>
    <alternativeName>
        <fullName evidence="2">Homoserine transsuccinylase</fullName>
        <shortName evidence="2">HTS</shortName>
    </alternativeName>
</protein>
<evidence type="ECO:0000256" key="1">
    <source>
        <dbReference type="ARBA" id="ARBA00022679"/>
    </source>
</evidence>
<dbReference type="PANTHER" id="PTHR32268">
    <property type="entry name" value="HOMOSERINE O-ACETYLTRANSFERASE"/>
    <property type="match status" value="1"/>
</dbReference>